<dbReference type="AlphaFoldDB" id="A0A1L8CYA2"/>
<dbReference type="InterPro" id="IPR048350">
    <property type="entry name" value="S-Me-THD-like_C"/>
</dbReference>
<feature type="domain" description="S-Me-THD N-terminal" evidence="1">
    <location>
        <begin position="8"/>
        <end position="163"/>
    </location>
</feature>
<dbReference type="Proteomes" id="UP000187485">
    <property type="component" value="Unassembled WGS sequence"/>
</dbReference>
<dbReference type="InterPro" id="IPR024071">
    <property type="entry name" value="S-Me-THD_C_sf"/>
</dbReference>
<reference evidence="4" key="1">
    <citation type="submission" date="2016-12" db="EMBL/GenBank/DDBJ databases">
        <title>Draft Genome Sequences od Carboxydothermus pertinax and islandicus, Hydrogenogenic Carboxydotrophic Bacteria.</title>
        <authorList>
            <person name="Fukuyama Y."/>
            <person name="Ohmae K."/>
            <person name="Yoneda Y."/>
            <person name="Yoshida T."/>
            <person name="Sako Y."/>
        </authorList>
    </citation>
    <scope>NUCLEOTIDE SEQUENCE [LARGE SCALE GENOMIC DNA]</scope>
    <source>
        <strain evidence="4">Ug1</strain>
    </source>
</reference>
<dbReference type="OrthoDB" id="7441206at2"/>
<dbReference type="InterPro" id="IPR010318">
    <property type="entry name" value="S-Me-THD_N"/>
</dbReference>
<evidence type="ECO:0000313" key="3">
    <source>
        <dbReference type="EMBL" id="GAV23895.1"/>
    </source>
</evidence>
<dbReference type="Gene3D" id="2.40.390.10">
    <property type="entry name" value="CV3147-like"/>
    <property type="match status" value="1"/>
</dbReference>
<evidence type="ECO:0008006" key="5">
    <source>
        <dbReference type="Google" id="ProtNLM"/>
    </source>
</evidence>
<dbReference type="EMBL" id="BDJK01000062">
    <property type="protein sequence ID" value="GAV23895.1"/>
    <property type="molecule type" value="Genomic_DNA"/>
</dbReference>
<name>A0A1L8CYA2_9THEO</name>
<proteinExistence type="predicted"/>
<comment type="caution">
    <text evidence="3">The sequence shown here is derived from an EMBL/GenBank/DDBJ whole genome shotgun (WGS) entry which is preliminary data.</text>
</comment>
<dbReference type="InterPro" id="IPR027479">
    <property type="entry name" value="S-Me-THD_N_sf"/>
</dbReference>
<evidence type="ECO:0000259" key="1">
    <source>
        <dbReference type="Pfam" id="PF06032"/>
    </source>
</evidence>
<dbReference type="Pfam" id="PF20906">
    <property type="entry name" value="S-Me-THD_C"/>
    <property type="match status" value="1"/>
</dbReference>
<feature type="domain" description="S-Me-THD-like C-terminal" evidence="2">
    <location>
        <begin position="166"/>
        <end position="354"/>
    </location>
</feature>
<organism evidence="3 4">
    <name type="scientific">Carboxydothermus pertinax</name>
    <dbReference type="NCBI Taxonomy" id="870242"/>
    <lineage>
        <taxon>Bacteria</taxon>
        <taxon>Bacillati</taxon>
        <taxon>Bacillota</taxon>
        <taxon>Clostridia</taxon>
        <taxon>Thermoanaerobacterales</taxon>
        <taxon>Thermoanaerobacteraceae</taxon>
        <taxon>Carboxydothermus</taxon>
    </lineage>
</organism>
<dbReference type="Gene3D" id="3.40.1610.10">
    <property type="entry name" value="CV3147-like domain"/>
    <property type="match status" value="1"/>
</dbReference>
<dbReference type="RefSeq" id="WP_075860293.1">
    <property type="nucleotide sequence ID" value="NZ_BDJK01000062.1"/>
</dbReference>
<evidence type="ECO:0000259" key="2">
    <source>
        <dbReference type="Pfam" id="PF20906"/>
    </source>
</evidence>
<dbReference type="SUPFAM" id="SSF160991">
    <property type="entry name" value="CV3147-like"/>
    <property type="match status" value="1"/>
</dbReference>
<protein>
    <recommendedName>
        <fullName evidence="5">DUF917 domain-containing protein</fullName>
    </recommendedName>
</protein>
<gene>
    <name evidence="3" type="ORF">cpu_24050</name>
</gene>
<dbReference type="Pfam" id="PF06032">
    <property type="entry name" value="S-Me-THD_N"/>
    <property type="match status" value="1"/>
</dbReference>
<keyword evidence="4" id="KW-1185">Reference proteome</keyword>
<accession>A0A1L8CYA2</accession>
<dbReference type="STRING" id="870242.cpu_24050"/>
<evidence type="ECO:0000313" key="4">
    <source>
        <dbReference type="Proteomes" id="UP000187485"/>
    </source>
</evidence>
<sequence length="360" mass="38980">MAKIDVQMVEDIAVGAALLGTGGGGDPYVGKLMAIQALQKNGPVELMEVDEVPDDALVVPAAMMGAPTVLVEKIPSGKEIFKAFDSLQNYLGKEIFAVIPIEAGGLNSMIPITVAAEKKLPLVDVDGMGRAFPELQMVTFHLYGVSATPMVLADEKGNSLLLNTINNFWTENLARNATVVMGGSVMIAIYPMYGRDLKKAGIRNIVSYSAKIGRAIREARKNGDDPIEALLKATGGYTLFKGKISDVQRRTTGGFVRGEAHIDGIDQYKGELMTIDFQNENLIARRNGKVVATVPDLICTVDAHTALPITTEGLRYGQRVFILGIPCDKKWRSEKGIETVGPRYFGYDVDYVPVEELNKG</sequence>